<reference evidence="1 2" key="1">
    <citation type="submission" date="2013-08" db="EMBL/GenBank/DDBJ databases">
        <title>An opportunistic ruminal bacterium that causes liver abscesses in cattle.</title>
        <authorList>
            <person name="Benahmed F.H."/>
            <person name="Rasmussen M."/>
            <person name="Harbottle H."/>
            <person name="Soppet D."/>
            <person name="Nagaraja T.G."/>
            <person name="Davidson M."/>
        </authorList>
    </citation>
    <scope>NUCLEOTIDE SEQUENCE [LARGE SCALE GENOMIC DNA]</scope>
    <source>
        <strain evidence="1 2">B35</strain>
    </source>
</reference>
<dbReference type="GeneID" id="75074777"/>
<dbReference type="PATRIC" id="fig|1226633.4.peg.2258"/>
<dbReference type="Proteomes" id="UP000031184">
    <property type="component" value="Unassembled WGS sequence"/>
</dbReference>
<dbReference type="InterPro" id="IPR032820">
    <property type="entry name" value="ATPase_put"/>
</dbReference>
<gene>
    <name evidence="1" type="ORF">C095_11140</name>
</gene>
<dbReference type="RefSeq" id="WP_005953389.1">
    <property type="nucleotide sequence ID" value="NZ_AOJP01000005.1"/>
</dbReference>
<dbReference type="AlphaFoldDB" id="A0A017H6X1"/>
<protein>
    <recommendedName>
        <fullName evidence="3">F0F1-ATPase subunit</fullName>
    </recommendedName>
</protein>
<organism evidence="1 2">
    <name type="scientific">Fusobacterium necrophorum subsp. funduliforme B35</name>
    <dbReference type="NCBI Taxonomy" id="1226633"/>
    <lineage>
        <taxon>Bacteria</taxon>
        <taxon>Fusobacteriati</taxon>
        <taxon>Fusobacteriota</taxon>
        <taxon>Fusobacteriia</taxon>
        <taxon>Fusobacteriales</taxon>
        <taxon>Fusobacteriaceae</taxon>
        <taxon>Fusobacterium</taxon>
    </lineage>
</organism>
<comment type="caution">
    <text evidence="1">The sequence shown here is derived from an EMBL/GenBank/DDBJ whole genome shotgun (WGS) entry which is preliminary data.</text>
</comment>
<dbReference type="EMBL" id="AUZI01000027">
    <property type="protein sequence ID" value="KID48260.1"/>
    <property type="molecule type" value="Genomic_DNA"/>
</dbReference>
<evidence type="ECO:0000313" key="1">
    <source>
        <dbReference type="EMBL" id="KID48260.1"/>
    </source>
</evidence>
<evidence type="ECO:0000313" key="2">
    <source>
        <dbReference type="Proteomes" id="UP000031184"/>
    </source>
</evidence>
<proteinExistence type="predicted"/>
<name>A0A017H6X1_9FUSO</name>
<evidence type="ECO:0008006" key="3">
    <source>
        <dbReference type="Google" id="ProtNLM"/>
    </source>
</evidence>
<dbReference type="Pfam" id="PF09527">
    <property type="entry name" value="ATPase_gene1"/>
    <property type="match status" value="1"/>
</dbReference>
<dbReference type="OrthoDB" id="90181at2"/>
<accession>A0A017H6X1</accession>
<sequence>MSKFWNREFLYYLSLFTQLGLTMIGNILASLFLYLGFARYVFRHPLILFLFLLLGIVSAYYQVYKLITRKNGKEKKCGRHQDDF</sequence>